<feature type="transmembrane region" description="Helical" evidence="2">
    <location>
        <begin position="512"/>
        <end position="539"/>
    </location>
</feature>
<dbReference type="EMBL" id="JBHSFP010000044">
    <property type="protein sequence ID" value="MFC4536392.1"/>
    <property type="molecule type" value="Genomic_DNA"/>
</dbReference>
<reference evidence="4" key="1">
    <citation type="journal article" date="2019" name="Int. J. Syst. Evol. Microbiol.">
        <title>The Global Catalogue of Microorganisms (GCM) 10K type strain sequencing project: providing services to taxonomists for standard genome sequencing and annotation.</title>
        <authorList>
            <consortium name="The Broad Institute Genomics Platform"/>
            <consortium name="The Broad Institute Genome Sequencing Center for Infectious Disease"/>
            <person name="Wu L."/>
            <person name="Ma J."/>
        </authorList>
    </citation>
    <scope>NUCLEOTIDE SEQUENCE [LARGE SCALE GENOMIC DNA]</scope>
    <source>
        <strain evidence="4">CGMCC 4.7132</strain>
    </source>
</reference>
<dbReference type="Gene3D" id="3.30.70.1320">
    <property type="entry name" value="Multidrug efflux transporter AcrB pore domain like"/>
    <property type="match status" value="2"/>
</dbReference>
<dbReference type="SUPFAM" id="SSF82693">
    <property type="entry name" value="Multidrug efflux transporter AcrB pore domain, PN1, PN2, PC1 and PC2 subdomains"/>
    <property type="match status" value="2"/>
</dbReference>
<feature type="region of interest" description="Disordered" evidence="1">
    <location>
        <begin position="248"/>
        <end position="288"/>
    </location>
</feature>
<feature type="transmembrane region" description="Helical" evidence="2">
    <location>
        <begin position="435"/>
        <end position="459"/>
    </location>
</feature>
<organism evidence="3 4">
    <name type="scientific">Sphaerisporangium dianthi</name>
    <dbReference type="NCBI Taxonomy" id="1436120"/>
    <lineage>
        <taxon>Bacteria</taxon>
        <taxon>Bacillati</taxon>
        <taxon>Actinomycetota</taxon>
        <taxon>Actinomycetes</taxon>
        <taxon>Streptosporangiales</taxon>
        <taxon>Streptosporangiaceae</taxon>
        <taxon>Sphaerisporangium</taxon>
    </lineage>
</organism>
<dbReference type="Gene3D" id="1.20.1640.10">
    <property type="entry name" value="Multidrug efflux transporter AcrB transmembrane domain"/>
    <property type="match status" value="3"/>
</dbReference>
<dbReference type="Gene3D" id="3.30.2090.10">
    <property type="entry name" value="Multidrug efflux transporter AcrB TolC docking domain, DN and DC subdomains"/>
    <property type="match status" value="3"/>
</dbReference>
<dbReference type="RefSeq" id="WP_380850756.1">
    <property type="nucleotide sequence ID" value="NZ_JBHSFP010000044.1"/>
</dbReference>
<dbReference type="PANTHER" id="PTHR32063:SF0">
    <property type="entry name" value="SWARMING MOTILITY PROTEIN SWRC"/>
    <property type="match status" value="1"/>
</dbReference>
<comment type="caution">
    <text evidence="3">The sequence shown here is derived from an EMBL/GenBank/DDBJ whole genome shotgun (WGS) entry which is preliminary data.</text>
</comment>
<feature type="compositionally biased region" description="Low complexity" evidence="1">
    <location>
        <begin position="248"/>
        <end position="261"/>
    </location>
</feature>
<feature type="compositionally biased region" description="Low complexity" evidence="1">
    <location>
        <begin position="277"/>
        <end position="288"/>
    </location>
</feature>
<accession>A0ABV9CUJ3</accession>
<feature type="compositionally biased region" description="Gly residues" evidence="1">
    <location>
        <begin position="262"/>
        <end position="276"/>
    </location>
</feature>
<keyword evidence="4" id="KW-1185">Reference proteome</keyword>
<feature type="transmembrane region" description="Helical" evidence="2">
    <location>
        <begin position="480"/>
        <end position="506"/>
    </location>
</feature>
<dbReference type="Gene3D" id="3.30.70.1440">
    <property type="entry name" value="Multidrug efflux transporter AcrB pore domain"/>
    <property type="match status" value="1"/>
</dbReference>
<dbReference type="PANTHER" id="PTHR32063">
    <property type="match status" value="1"/>
</dbReference>
<feature type="compositionally biased region" description="Basic and acidic residues" evidence="1">
    <location>
        <begin position="1075"/>
        <end position="1099"/>
    </location>
</feature>
<dbReference type="PRINTS" id="PR00702">
    <property type="entry name" value="ACRIFLAVINRP"/>
</dbReference>
<evidence type="ECO:0000256" key="1">
    <source>
        <dbReference type="SAM" id="MobiDB-lite"/>
    </source>
</evidence>
<feature type="region of interest" description="Disordered" evidence="1">
    <location>
        <begin position="1070"/>
        <end position="1099"/>
    </location>
</feature>
<feature type="transmembrane region" description="Helical" evidence="2">
    <location>
        <begin position="958"/>
        <end position="982"/>
    </location>
</feature>
<proteinExistence type="predicted"/>
<evidence type="ECO:0000313" key="4">
    <source>
        <dbReference type="Proteomes" id="UP001596004"/>
    </source>
</evidence>
<feature type="transmembrane region" description="Helical" evidence="2">
    <location>
        <begin position="1007"/>
        <end position="1032"/>
    </location>
</feature>
<keyword evidence="2" id="KW-1133">Transmembrane helix</keyword>
<evidence type="ECO:0000256" key="2">
    <source>
        <dbReference type="SAM" id="Phobius"/>
    </source>
</evidence>
<feature type="transmembrane region" description="Helical" evidence="2">
    <location>
        <begin position="410"/>
        <end position="429"/>
    </location>
</feature>
<dbReference type="SUPFAM" id="SSF82714">
    <property type="entry name" value="Multidrug efflux transporter AcrB TolC docking domain, DN and DC subdomains"/>
    <property type="match status" value="1"/>
</dbReference>
<dbReference type="InterPro" id="IPR001036">
    <property type="entry name" value="Acrflvin-R"/>
</dbReference>
<feature type="transmembrane region" description="Helical" evidence="2">
    <location>
        <begin position="932"/>
        <end position="952"/>
    </location>
</feature>
<dbReference type="SUPFAM" id="SSF82866">
    <property type="entry name" value="Multidrug efflux transporter AcrB transmembrane domain"/>
    <property type="match status" value="2"/>
</dbReference>
<keyword evidence="2" id="KW-0472">Membrane</keyword>
<protein>
    <submittedName>
        <fullName evidence="3">Efflux RND transporter permease subunit</fullName>
    </submittedName>
</protein>
<sequence length="1099" mass="113168">MTALARLSLANRSLVIMVAVVISAFGAFAIPSLKQQLLPSLSFPGAFVVAPYAGAAPDIVEEQVTKPIESGFQGIAGVTEVTSTSREGMAQIQVSFEYGTDIEAAVAKLQQAVGRLSGRLPAGVEPTVVAGNTDDIPVMVLAVGDGGDQRAMYDKLNRIAVPELRGVTGVREVSVTGARDQTVVITPNLLSMALHGVSPLSIPEVLRANGTPIPAGSLTQDGKTLTVQIGRRIASIDDLRELYLTPQAPAAQAQTPASRQGAPGGAGGAGGAGGQGAAARPGTMGTAGAAGAAGAVAAKPKPVKLGEVATIEEKPAEATTITRTNGTPSLGMSLTMTPDGNAVQISHDVRDKLAGLTRALGDAAEITVVFDQAPYVERSIEDLSTEGLLGLVFAVLVILLFLLSLRSTLVTAVSIPLSVIIALIALWAGDYSLNLLTLGALTIAIGRVVDDSIVVLENIKRHLGYGEAKREAVLTAVREVSGAVTASTLTTVAVFLPIAFVGGMIGQLFAPFAITVTVALLASLLVSLTVIPVLAYWFLKAPRLSPEQALRVREAAEAKELRSPLQRMYLPVLRFATRHRVVTLLVGVLVFAGTLGLAPGLKTNFIDSSGNDTISLTQKMPAGTDLATTDAAAKKVELVLSSIGDIASYQVNVGSGGTFAGGVGGSADRASYSVTVAEGADTPALEKTLRERLAALTGAGEVTVGGQGGGGFASDRAEVILQGPSLEALKSGADTVAAAMRGIGGLRDVASNLESSAPRVEVRVDRRKAAAAGLTETGIGQSVAQAFRGAPVGQLTLDGRTNDVILRTGAKTPGDLSAVRSLKLLTASGTVKLSSVAEVRQVAGPTQITRKDGDRTASVSAAAEASDLGSVTTEITERMRSLTLPAGVSYSIGGVSADQEEAFSQLGLAMLAAIAIVFMIMVAAFRSFAQPLILLVSIPFAATGAIGLLRVTDTPLGVPALIGMLMLIGIVVTNAIVLIDLINQYREQGMGVVEAVLEGGRRRLRPILMTAIATICALTPMAVGLTGSGGFISQPLAIVVIGGLVSSTLLTLVFVPTLYTIVERTKERLRRRRPSSGDRVHPGAGDEGRRKVDLPVHST</sequence>
<dbReference type="InterPro" id="IPR027463">
    <property type="entry name" value="AcrB_DN_DC_subdom"/>
</dbReference>
<keyword evidence="2" id="KW-0812">Transmembrane</keyword>
<feature type="transmembrane region" description="Helical" evidence="2">
    <location>
        <begin position="581"/>
        <end position="601"/>
    </location>
</feature>
<evidence type="ECO:0000313" key="3">
    <source>
        <dbReference type="EMBL" id="MFC4536392.1"/>
    </source>
</evidence>
<feature type="transmembrane region" description="Helical" evidence="2">
    <location>
        <begin position="906"/>
        <end position="925"/>
    </location>
</feature>
<name>A0ABV9CUJ3_9ACTN</name>
<feature type="transmembrane region" description="Helical" evidence="2">
    <location>
        <begin position="1038"/>
        <end position="1062"/>
    </location>
</feature>
<dbReference type="Proteomes" id="UP001596004">
    <property type="component" value="Unassembled WGS sequence"/>
</dbReference>
<dbReference type="Pfam" id="PF00873">
    <property type="entry name" value="ACR_tran"/>
    <property type="match status" value="2"/>
</dbReference>
<dbReference type="Gene3D" id="3.30.70.1430">
    <property type="entry name" value="Multidrug efflux transporter AcrB pore domain"/>
    <property type="match status" value="2"/>
</dbReference>
<feature type="transmembrane region" description="Helical" evidence="2">
    <location>
        <begin position="387"/>
        <end position="403"/>
    </location>
</feature>
<gene>
    <name evidence="3" type="ORF">ACFO60_36970</name>
</gene>